<dbReference type="AlphaFoldDB" id="A0A699YD88"/>
<dbReference type="EMBL" id="BLLF01000010">
    <property type="protein sequence ID" value="GFH05818.1"/>
    <property type="molecule type" value="Genomic_DNA"/>
</dbReference>
<feature type="compositionally biased region" description="Basic and acidic residues" evidence="1">
    <location>
        <begin position="60"/>
        <end position="77"/>
    </location>
</feature>
<sequence length="308" mass="33498">MAEAASVRQCAAWVLEAVEQAEAAHAKGLEATPAGSLVVRAEAEAAGVEGTPMGLTRPEATAREVDNGAGSREREGGQDGEEGQEGEEEVEEEEEVQEEETEGKGEAEVEEVEEEEGQEEETAGGLQEEDEVADSVACPVMQPLRRLRIWYTHVVMTGTLMAVAPLWLHLMRQHSLLRAALLWHQTSLLLLVKVTGGADSTGKEDAGGVEAPGRGSAVAPPEAAAQPDEGGTTVAPDLPAAAGQGDEEDDEEWKERERKWDAEGWRTDWHGDGVDDGESDNGVVDRWEARRRRLALAQKHWWKRWTEL</sequence>
<reference evidence="3 4" key="1">
    <citation type="submission" date="2020-02" db="EMBL/GenBank/DDBJ databases">
        <title>Draft genome sequence of Haematococcus lacustris strain NIES-144.</title>
        <authorList>
            <person name="Morimoto D."/>
            <person name="Nakagawa S."/>
            <person name="Yoshida T."/>
            <person name="Sawayama S."/>
        </authorList>
    </citation>
    <scope>NUCLEOTIDE SEQUENCE [LARGE SCALE GENOMIC DNA]</scope>
    <source>
        <strain evidence="3 4">NIES-144</strain>
    </source>
</reference>
<evidence type="ECO:0000313" key="3">
    <source>
        <dbReference type="EMBL" id="GFH05818.1"/>
    </source>
</evidence>
<gene>
    <name evidence="3" type="ORF">HaLaN_00345</name>
</gene>
<keyword evidence="2" id="KW-0812">Transmembrane</keyword>
<feature type="region of interest" description="Disordered" evidence="1">
    <location>
        <begin position="199"/>
        <end position="260"/>
    </location>
</feature>
<protein>
    <submittedName>
        <fullName evidence="3">Uncharacterized protein</fullName>
    </submittedName>
</protein>
<name>A0A699YD88_HAELA</name>
<proteinExistence type="predicted"/>
<evidence type="ECO:0000313" key="4">
    <source>
        <dbReference type="Proteomes" id="UP000485058"/>
    </source>
</evidence>
<keyword evidence="2" id="KW-1133">Transmembrane helix</keyword>
<dbReference type="Proteomes" id="UP000485058">
    <property type="component" value="Unassembled WGS sequence"/>
</dbReference>
<evidence type="ECO:0000256" key="2">
    <source>
        <dbReference type="SAM" id="Phobius"/>
    </source>
</evidence>
<keyword evidence="2" id="KW-0472">Membrane</keyword>
<feature type="compositionally biased region" description="Acidic residues" evidence="1">
    <location>
        <begin position="108"/>
        <end position="133"/>
    </location>
</feature>
<evidence type="ECO:0000256" key="1">
    <source>
        <dbReference type="SAM" id="MobiDB-lite"/>
    </source>
</evidence>
<feature type="transmembrane region" description="Helical" evidence="2">
    <location>
        <begin position="149"/>
        <end position="168"/>
    </location>
</feature>
<feature type="compositionally biased region" description="Acidic residues" evidence="1">
    <location>
        <begin position="78"/>
        <end position="101"/>
    </location>
</feature>
<keyword evidence="4" id="KW-1185">Reference proteome</keyword>
<comment type="caution">
    <text evidence="3">The sequence shown here is derived from an EMBL/GenBank/DDBJ whole genome shotgun (WGS) entry which is preliminary data.</text>
</comment>
<organism evidence="3 4">
    <name type="scientific">Haematococcus lacustris</name>
    <name type="common">Green alga</name>
    <name type="synonym">Haematococcus pluvialis</name>
    <dbReference type="NCBI Taxonomy" id="44745"/>
    <lineage>
        <taxon>Eukaryota</taxon>
        <taxon>Viridiplantae</taxon>
        <taxon>Chlorophyta</taxon>
        <taxon>core chlorophytes</taxon>
        <taxon>Chlorophyceae</taxon>
        <taxon>CS clade</taxon>
        <taxon>Chlamydomonadales</taxon>
        <taxon>Haematococcaceae</taxon>
        <taxon>Haematococcus</taxon>
    </lineage>
</organism>
<feature type="region of interest" description="Disordered" evidence="1">
    <location>
        <begin position="45"/>
        <end position="133"/>
    </location>
</feature>
<accession>A0A699YD88</accession>